<dbReference type="RefSeq" id="WP_336823336.1">
    <property type="nucleotide sequence ID" value="NZ_JBHTLT010000112.1"/>
</dbReference>
<sequence>MEKEYVGTMHSVDAALYKITELISKGYSEEQISAVAYSEEDLSQLRSQTFIALDGRDEGNLLERFKAMFIDERQRKEKVFEDMGFSKEESANIYNEVKNGGIAIFVDRVNTQLPKEGRGGGAVEDTERDSRAALTNSFEPLSGEDDLQPRDDNSGTVPRINTDHL</sequence>
<evidence type="ECO:0000259" key="2">
    <source>
        <dbReference type="Pfam" id="PF11181"/>
    </source>
</evidence>
<reference evidence="4" key="1">
    <citation type="journal article" date="2019" name="Int. J. Syst. Evol. Microbiol.">
        <title>The Global Catalogue of Microorganisms (GCM) 10K type strain sequencing project: providing services to taxonomists for standard genome sequencing and annotation.</title>
        <authorList>
            <consortium name="The Broad Institute Genomics Platform"/>
            <consortium name="The Broad Institute Genome Sequencing Center for Infectious Disease"/>
            <person name="Wu L."/>
            <person name="Ma J."/>
        </authorList>
    </citation>
    <scope>NUCLEOTIDE SEQUENCE [LARGE SCALE GENOMIC DNA]</scope>
    <source>
        <strain evidence="4">CCUG 53915</strain>
    </source>
</reference>
<accession>A0ABW3U015</accession>
<evidence type="ECO:0000256" key="1">
    <source>
        <dbReference type="SAM" id="MobiDB-lite"/>
    </source>
</evidence>
<dbReference type="Proteomes" id="UP001597231">
    <property type="component" value="Unassembled WGS sequence"/>
</dbReference>
<proteinExistence type="predicted"/>
<name>A0ABW3U015_9BACL</name>
<evidence type="ECO:0000313" key="4">
    <source>
        <dbReference type="Proteomes" id="UP001597231"/>
    </source>
</evidence>
<dbReference type="Pfam" id="PF11181">
    <property type="entry name" value="YflT"/>
    <property type="match status" value="1"/>
</dbReference>
<feature type="domain" description="General stress protein 17M-like" evidence="2">
    <location>
        <begin position="6"/>
        <end position="100"/>
    </location>
</feature>
<dbReference type="InterPro" id="IPR025889">
    <property type="entry name" value="GSP17M-like_dom"/>
</dbReference>
<dbReference type="EMBL" id="JBHTLT010000112">
    <property type="protein sequence ID" value="MFD1206113.1"/>
    <property type="molecule type" value="Genomic_DNA"/>
</dbReference>
<feature type="region of interest" description="Disordered" evidence="1">
    <location>
        <begin position="115"/>
        <end position="165"/>
    </location>
</feature>
<organism evidence="3 4">
    <name type="scientific">Sporosarcina contaminans</name>
    <dbReference type="NCBI Taxonomy" id="633403"/>
    <lineage>
        <taxon>Bacteria</taxon>
        <taxon>Bacillati</taxon>
        <taxon>Bacillota</taxon>
        <taxon>Bacilli</taxon>
        <taxon>Bacillales</taxon>
        <taxon>Caryophanaceae</taxon>
        <taxon>Sporosarcina</taxon>
    </lineage>
</organism>
<protein>
    <submittedName>
        <fullName evidence="3">General stress protein</fullName>
    </submittedName>
</protein>
<keyword evidence="4" id="KW-1185">Reference proteome</keyword>
<gene>
    <name evidence="3" type="ORF">ACFQ38_13525</name>
</gene>
<comment type="caution">
    <text evidence="3">The sequence shown here is derived from an EMBL/GenBank/DDBJ whole genome shotgun (WGS) entry which is preliminary data.</text>
</comment>
<evidence type="ECO:0000313" key="3">
    <source>
        <dbReference type="EMBL" id="MFD1206113.1"/>
    </source>
</evidence>